<dbReference type="STRING" id="1094558.ME5_01841"/>
<organism evidence="3 4">
    <name type="scientific">Bartonella tamiae Th239</name>
    <dbReference type="NCBI Taxonomy" id="1094558"/>
    <lineage>
        <taxon>Bacteria</taxon>
        <taxon>Pseudomonadati</taxon>
        <taxon>Pseudomonadota</taxon>
        <taxon>Alphaproteobacteria</taxon>
        <taxon>Hyphomicrobiales</taxon>
        <taxon>Bartonellaceae</taxon>
        <taxon>Bartonella</taxon>
    </lineage>
</organism>
<evidence type="ECO:0000256" key="1">
    <source>
        <dbReference type="SAM" id="SignalP"/>
    </source>
</evidence>
<accession>J1JXE5</accession>
<evidence type="ECO:0000313" key="3">
    <source>
        <dbReference type="EMBL" id="EJF89290.1"/>
    </source>
</evidence>
<dbReference type="EMBL" id="AIMB01000008">
    <property type="protein sequence ID" value="EJF89290.1"/>
    <property type="molecule type" value="Genomic_DNA"/>
</dbReference>
<gene>
    <name evidence="3" type="ORF">ME5_01841</name>
</gene>
<dbReference type="PATRIC" id="fig|1094558.3.peg.1974"/>
<keyword evidence="1" id="KW-0732">Signal</keyword>
<feature type="signal peptide" evidence="1">
    <location>
        <begin position="1"/>
        <end position="29"/>
    </location>
</feature>
<keyword evidence="4" id="KW-1185">Reference proteome</keyword>
<dbReference type="InterPro" id="IPR025711">
    <property type="entry name" value="PepSY"/>
</dbReference>
<dbReference type="HOGENOM" id="CLU_2407327_0_0_5"/>
<name>J1JXE5_9HYPH</name>
<dbReference type="AlphaFoldDB" id="J1JXE5"/>
<reference evidence="3 4" key="1">
    <citation type="submission" date="2012-03" db="EMBL/GenBank/DDBJ databases">
        <title>The Genome Sequence of Bartonella tamiae Th239.</title>
        <authorList>
            <consortium name="The Broad Institute Genome Sequencing Platform"/>
            <consortium name="The Broad Institute Genome Sequencing Center for Infectious Disease"/>
            <person name="Feldgarden M."/>
            <person name="Kirby J."/>
            <person name="Kosoy M."/>
            <person name="Birtles R."/>
            <person name="Probert W.S."/>
            <person name="Chiaraviglio L."/>
            <person name="Young S.K."/>
            <person name="Zeng Q."/>
            <person name="Gargeya S."/>
            <person name="Fitzgerald M."/>
            <person name="Haas B."/>
            <person name="Abouelleil A."/>
            <person name="Alvarado L."/>
            <person name="Arachchi H.M."/>
            <person name="Berlin A."/>
            <person name="Chapman S.B."/>
            <person name="Gearin G."/>
            <person name="Goldberg J."/>
            <person name="Griggs A."/>
            <person name="Gujja S."/>
            <person name="Hansen M."/>
            <person name="Heiman D."/>
            <person name="Howarth C."/>
            <person name="Larimer J."/>
            <person name="Lui A."/>
            <person name="MacDonald P.J.P."/>
            <person name="McCowen C."/>
            <person name="Montmayeur A."/>
            <person name="Murphy C."/>
            <person name="Neiman D."/>
            <person name="Pearson M."/>
            <person name="Priest M."/>
            <person name="Roberts A."/>
            <person name="Saif S."/>
            <person name="Shea T."/>
            <person name="Sisk P."/>
            <person name="Stolte C."/>
            <person name="Sykes S."/>
            <person name="Wortman J."/>
            <person name="Nusbaum C."/>
            <person name="Birren B."/>
        </authorList>
    </citation>
    <scope>NUCLEOTIDE SEQUENCE [LARGE SCALE GENOMIC DNA]</scope>
    <source>
        <strain evidence="3 4">Th239</strain>
    </source>
</reference>
<feature type="domain" description="PepSY" evidence="2">
    <location>
        <begin position="15"/>
        <end position="87"/>
    </location>
</feature>
<evidence type="ECO:0000313" key="4">
    <source>
        <dbReference type="Proteomes" id="UP000008952"/>
    </source>
</evidence>
<comment type="caution">
    <text evidence="3">The sequence shown here is derived from an EMBL/GenBank/DDBJ whole genome shotgun (WGS) entry which is preliminary data.</text>
</comment>
<sequence>MSKKIISVVLLSTATALTSLTGFTNVATAQPTPQTQNAAPRISVSQMASKLEQDGYHIREIEQKRYGWEVNVTDTNHDRLELRVNKQGNITAQKYDD</sequence>
<evidence type="ECO:0000259" key="2">
    <source>
        <dbReference type="Pfam" id="PF13670"/>
    </source>
</evidence>
<dbReference type="Pfam" id="PF13670">
    <property type="entry name" value="PepSY_2"/>
    <property type="match status" value="1"/>
</dbReference>
<dbReference type="Proteomes" id="UP000008952">
    <property type="component" value="Unassembled WGS sequence"/>
</dbReference>
<feature type="chain" id="PRO_5003744105" description="PepSY domain-containing protein" evidence="1">
    <location>
        <begin position="30"/>
        <end position="97"/>
    </location>
</feature>
<protein>
    <recommendedName>
        <fullName evidence="2">PepSY domain-containing protein</fullName>
    </recommendedName>
</protein>
<dbReference type="RefSeq" id="WP_008040511.1">
    <property type="nucleotide sequence ID" value="NZ_JH725147.1"/>
</dbReference>
<proteinExistence type="predicted"/>